<dbReference type="InterPro" id="IPR011037">
    <property type="entry name" value="Pyrv_Knase-like_insert_dom_sf"/>
</dbReference>
<dbReference type="GO" id="GO:0030151">
    <property type="term" value="F:molybdenum ion binding"/>
    <property type="evidence" value="ECO:0007669"/>
    <property type="project" value="InterPro"/>
</dbReference>
<protein>
    <submittedName>
        <fullName evidence="2">MOSC domain containing protein</fullName>
    </submittedName>
</protein>
<name>A0A3B0XR06_9ZZZZ</name>
<dbReference type="AlphaFoldDB" id="A0A3B0XR06"/>
<dbReference type="InterPro" id="IPR052716">
    <property type="entry name" value="MOSC_domain"/>
</dbReference>
<dbReference type="PROSITE" id="PS51340">
    <property type="entry name" value="MOSC"/>
    <property type="match status" value="1"/>
</dbReference>
<dbReference type="PANTHER" id="PTHR36930:SF1">
    <property type="entry name" value="MOSC DOMAIN-CONTAINING PROTEIN"/>
    <property type="match status" value="1"/>
</dbReference>
<dbReference type="Gene3D" id="2.40.33.20">
    <property type="entry name" value="PK beta-barrel domain-like"/>
    <property type="match status" value="1"/>
</dbReference>
<dbReference type="GO" id="GO:0030170">
    <property type="term" value="F:pyridoxal phosphate binding"/>
    <property type="evidence" value="ECO:0007669"/>
    <property type="project" value="InterPro"/>
</dbReference>
<sequence length="159" mass="17636">MTDQTISELIKHIPQKGRVEWIGIRHSSRSPMVELEKVIVVEAGLRGDHYAGKSGKRSVTLIQYEHITALGSLLQRKPVDYADLRRNIVISGINLLALKDREFRIGRAVLKMTGLCHPCSRMEEVLGEGGYNALRGHGGINACVISQGEIQLNDELIVI</sequence>
<dbReference type="Pfam" id="PF03473">
    <property type="entry name" value="MOSC"/>
    <property type="match status" value="1"/>
</dbReference>
<reference evidence="2" key="1">
    <citation type="submission" date="2018-06" db="EMBL/GenBank/DDBJ databases">
        <authorList>
            <person name="Zhirakovskaya E."/>
        </authorList>
    </citation>
    <scope>NUCLEOTIDE SEQUENCE</scope>
</reference>
<dbReference type="EMBL" id="UOFI01000204">
    <property type="protein sequence ID" value="VAW70668.1"/>
    <property type="molecule type" value="Genomic_DNA"/>
</dbReference>
<dbReference type="PANTHER" id="PTHR36930">
    <property type="entry name" value="METAL-SULFUR CLUSTER BIOSYNTHESIS PROTEINS YUAD-RELATED"/>
    <property type="match status" value="1"/>
</dbReference>
<accession>A0A3B0XR06</accession>
<feature type="domain" description="MOSC" evidence="1">
    <location>
        <begin position="30"/>
        <end position="159"/>
    </location>
</feature>
<evidence type="ECO:0000259" key="1">
    <source>
        <dbReference type="PROSITE" id="PS51340"/>
    </source>
</evidence>
<evidence type="ECO:0000313" key="2">
    <source>
        <dbReference type="EMBL" id="VAW70668.1"/>
    </source>
</evidence>
<dbReference type="SUPFAM" id="SSF50800">
    <property type="entry name" value="PK beta-barrel domain-like"/>
    <property type="match status" value="1"/>
</dbReference>
<gene>
    <name evidence="2" type="ORF">MNBD_GAMMA09-2862</name>
</gene>
<proteinExistence type="predicted"/>
<organism evidence="2">
    <name type="scientific">hydrothermal vent metagenome</name>
    <dbReference type="NCBI Taxonomy" id="652676"/>
    <lineage>
        <taxon>unclassified sequences</taxon>
        <taxon>metagenomes</taxon>
        <taxon>ecological metagenomes</taxon>
    </lineage>
</organism>
<dbReference type="InterPro" id="IPR005302">
    <property type="entry name" value="MoCF_Sase_C"/>
</dbReference>
<dbReference type="GO" id="GO:0003824">
    <property type="term" value="F:catalytic activity"/>
    <property type="evidence" value="ECO:0007669"/>
    <property type="project" value="InterPro"/>
</dbReference>